<keyword evidence="3" id="KW-1185">Reference proteome</keyword>
<evidence type="ECO:0000313" key="2">
    <source>
        <dbReference type="EMBL" id="VDH93036.1"/>
    </source>
</evidence>
<dbReference type="InterPro" id="IPR008979">
    <property type="entry name" value="Galactose-bd-like_sf"/>
</dbReference>
<evidence type="ECO:0000313" key="3">
    <source>
        <dbReference type="Proteomes" id="UP000596742"/>
    </source>
</evidence>
<proteinExistence type="predicted"/>
<dbReference type="Gene3D" id="2.60.120.260">
    <property type="entry name" value="Galactose-binding domain-like"/>
    <property type="match status" value="1"/>
</dbReference>
<dbReference type="OrthoDB" id="6158807at2759"/>
<evidence type="ECO:0008006" key="4">
    <source>
        <dbReference type="Google" id="ProtNLM"/>
    </source>
</evidence>
<accession>A0A8B6BMJ7</accession>
<keyword evidence="1" id="KW-0472">Membrane</keyword>
<evidence type="ECO:0000256" key="1">
    <source>
        <dbReference type="SAM" id="Phobius"/>
    </source>
</evidence>
<protein>
    <recommendedName>
        <fullName evidence="4">Fucolectin tachylectin-4 pentraxin-1 domain-containing protein</fullName>
    </recommendedName>
</protein>
<feature type="non-terminal residue" evidence="2">
    <location>
        <position position="222"/>
    </location>
</feature>
<sequence>MSFSLKLVLLPIVIETLIVTIAAQINLALHGVAVQRTNFQNHSAYFAHVAIQGSANNKWNDGCSVTASGQRYAWWGLQLPAVAFMTNILIYYREGFAYRMDEFRLYLGNGTADQSSDSGLCYTDIGKSGYPDITQNITCNMLAKNMYFVNRRKSAVCLVELCYVAIYGCWKGFWGNNCTDPCPPTCIGQHCYPANGSCVWGCDHTNCMTKNCYKATGVCLGG</sequence>
<feature type="transmembrane region" description="Helical" evidence="1">
    <location>
        <begin position="72"/>
        <end position="92"/>
    </location>
</feature>
<comment type="caution">
    <text evidence="2">The sequence shown here is derived from an EMBL/GenBank/DDBJ whole genome shotgun (WGS) entry which is preliminary data.</text>
</comment>
<organism evidence="2 3">
    <name type="scientific">Mytilus galloprovincialis</name>
    <name type="common">Mediterranean mussel</name>
    <dbReference type="NCBI Taxonomy" id="29158"/>
    <lineage>
        <taxon>Eukaryota</taxon>
        <taxon>Metazoa</taxon>
        <taxon>Spiralia</taxon>
        <taxon>Lophotrochozoa</taxon>
        <taxon>Mollusca</taxon>
        <taxon>Bivalvia</taxon>
        <taxon>Autobranchia</taxon>
        <taxon>Pteriomorphia</taxon>
        <taxon>Mytilida</taxon>
        <taxon>Mytiloidea</taxon>
        <taxon>Mytilidae</taxon>
        <taxon>Mytilinae</taxon>
        <taxon>Mytilus</taxon>
    </lineage>
</organism>
<dbReference type="AlphaFoldDB" id="A0A8B6BMJ7"/>
<feature type="transmembrane region" description="Helical" evidence="1">
    <location>
        <begin position="7"/>
        <end position="29"/>
    </location>
</feature>
<reference evidence="2" key="1">
    <citation type="submission" date="2018-11" db="EMBL/GenBank/DDBJ databases">
        <authorList>
            <person name="Alioto T."/>
            <person name="Alioto T."/>
        </authorList>
    </citation>
    <scope>NUCLEOTIDE SEQUENCE</scope>
</reference>
<dbReference type="EMBL" id="UYJE01000413">
    <property type="protein sequence ID" value="VDH93036.1"/>
    <property type="molecule type" value="Genomic_DNA"/>
</dbReference>
<dbReference type="Proteomes" id="UP000596742">
    <property type="component" value="Unassembled WGS sequence"/>
</dbReference>
<dbReference type="SUPFAM" id="SSF49785">
    <property type="entry name" value="Galactose-binding domain-like"/>
    <property type="match status" value="1"/>
</dbReference>
<name>A0A8B6BMJ7_MYTGA</name>
<keyword evidence="1" id="KW-0812">Transmembrane</keyword>
<keyword evidence="1" id="KW-1133">Transmembrane helix</keyword>
<gene>
    <name evidence="2" type="ORF">MGAL_10B017611</name>
</gene>